<dbReference type="InterPro" id="IPR027417">
    <property type="entry name" value="P-loop_NTPase"/>
</dbReference>
<keyword evidence="1" id="KW-0547">Nucleotide-binding</keyword>
<accession>A0AAP5IE41</accession>
<name>A0AAP5IE41_9CYAN</name>
<proteinExistence type="inferred from homology"/>
<dbReference type="SUPFAM" id="SSF52540">
    <property type="entry name" value="P-loop containing nucleoside triphosphate hydrolases"/>
    <property type="match status" value="1"/>
</dbReference>
<keyword evidence="4" id="KW-1185">Reference proteome</keyword>
<dbReference type="Pfam" id="PF00004">
    <property type="entry name" value="AAA"/>
    <property type="match status" value="1"/>
</dbReference>
<gene>
    <name evidence="3" type="ORF">G7B40_036325</name>
</gene>
<evidence type="ECO:0000313" key="4">
    <source>
        <dbReference type="Proteomes" id="UP000667802"/>
    </source>
</evidence>
<dbReference type="AlphaFoldDB" id="A0AAP5IE41"/>
<dbReference type="InterPro" id="IPR050168">
    <property type="entry name" value="AAA_ATPase_domain"/>
</dbReference>
<dbReference type="GO" id="GO:0042254">
    <property type="term" value="P:ribosome biogenesis"/>
    <property type="evidence" value="ECO:0007669"/>
    <property type="project" value="TreeGrafter"/>
</dbReference>
<dbReference type="CDD" id="cd19481">
    <property type="entry name" value="RecA-like_protease"/>
    <property type="match status" value="1"/>
</dbReference>
<comment type="caution">
    <text evidence="3">The sequence shown here is derived from an EMBL/GenBank/DDBJ whole genome shotgun (WGS) entry which is preliminary data.</text>
</comment>
<dbReference type="GO" id="GO:0016887">
    <property type="term" value="F:ATP hydrolysis activity"/>
    <property type="evidence" value="ECO:0007669"/>
    <property type="project" value="InterPro"/>
</dbReference>
<keyword evidence="1 3" id="KW-0067">ATP-binding</keyword>
<dbReference type="PANTHER" id="PTHR23077">
    <property type="entry name" value="AAA-FAMILY ATPASE"/>
    <property type="match status" value="1"/>
</dbReference>
<evidence type="ECO:0000256" key="1">
    <source>
        <dbReference type="RuleBase" id="RU003651"/>
    </source>
</evidence>
<feature type="domain" description="AAA+ ATPase" evidence="2">
    <location>
        <begin position="197"/>
        <end position="321"/>
    </location>
</feature>
<dbReference type="PROSITE" id="PS00674">
    <property type="entry name" value="AAA"/>
    <property type="match status" value="1"/>
</dbReference>
<comment type="similarity">
    <text evidence="1">Belongs to the AAA ATPase family.</text>
</comment>
<dbReference type="PANTHER" id="PTHR23077:SF132">
    <property type="entry name" value="ATP-DEPENDENT ZN PROTEASE"/>
    <property type="match status" value="1"/>
</dbReference>
<organism evidence="3 4">
    <name type="scientific">Aetokthonos hydrillicola Thurmond2011</name>
    <dbReference type="NCBI Taxonomy" id="2712845"/>
    <lineage>
        <taxon>Bacteria</taxon>
        <taxon>Bacillati</taxon>
        <taxon>Cyanobacteriota</taxon>
        <taxon>Cyanophyceae</taxon>
        <taxon>Nostocales</taxon>
        <taxon>Hapalosiphonaceae</taxon>
        <taxon>Aetokthonos</taxon>
    </lineage>
</organism>
<dbReference type="InterPro" id="IPR003593">
    <property type="entry name" value="AAA+_ATPase"/>
</dbReference>
<dbReference type="GO" id="GO:0005524">
    <property type="term" value="F:ATP binding"/>
    <property type="evidence" value="ECO:0007669"/>
    <property type="project" value="UniProtKB-KW"/>
</dbReference>
<sequence length="403" mass="46161">MEIKQLILEALSLPINATSYYVSQKLAELYPELALVEGSDCSFNLESYARAHKCTIEQQEIIHNQVKTSWDGSSKVVHHGVSNAYLKVTWHRHTLDVLLMSWGTEWSTVRYYWILAETKEVAENFFADVAEWNEQIREEVLVFEEGYWAKSPELFRAIKSATFDNLVLRGSLKQDIQDDLGNFFSSQNTYQEYGILWKRGILLIGSPGNGKTHAVKALINKMQQPCLYVKSFKARYDNESENIRKVFDRARTSAPCILVLEDLDSLVNAENRSFFLNELDGFASNSGIVTIATTNHPERLDPAIVDRPSRFDRKYHFELPNQQERLAYIKLWNQTLKADMLLGEKAMTQVSELTDGFSFAYLKELFLSSSIRWIATMESGGLEKTMLEQVATLREQMSSGTTE</sequence>
<dbReference type="Proteomes" id="UP000667802">
    <property type="component" value="Unassembled WGS sequence"/>
</dbReference>
<dbReference type="Gene3D" id="3.40.50.300">
    <property type="entry name" value="P-loop containing nucleotide triphosphate hydrolases"/>
    <property type="match status" value="1"/>
</dbReference>
<dbReference type="GO" id="GO:0003723">
    <property type="term" value="F:RNA binding"/>
    <property type="evidence" value="ECO:0007669"/>
    <property type="project" value="TreeGrafter"/>
</dbReference>
<evidence type="ECO:0000313" key="3">
    <source>
        <dbReference type="EMBL" id="MDR9899981.1"/>
    </source>
</evidence>
<reference evidence="4" key="1">
    <citation type="journal article" date="2021" name="Science">
        <title>Hunting the eagle killer: A cyanobacterial neurotoxin causes vacuolar myelinopathy.</title>
        <authorList>
            <person name="Breinlinger S."/>
            <person name="Phillips T.J."/>
            <person name="Haram B.N."/>
            <person name="Mares J."/>
            <person name="Martinez Yerena J.A."/>
            <person name="Hrouzek P."/>
            <person name="Sobotka R."/>
            <person name="Henderson W.M."/>
            <person name="Schmieder P."/>
            <person name="Williams S.M."/>
            <person name="Lauderdale J.D."/>
            <person name="Wilde H.D."/>
            <person name="Gerrin W."/>
            <person name="Kust A."/>
            <person name="Washington J.W."/>
            <person name="Wagner C."/>
            <person name="Geier B."/>
            <person name="Liebeke M."/>
            <person name="Enke H."/>
            <person name="Niedermeyer T.H.J."/>
            <person name="Wilde S.B."/>
        </authorList>
    </citation>
    <scope>NUCLEOTIDE SEQUENCE [LARGE SCALE GENOMIC DNA]</scope>
    <source>
        <strain evidence="4">Thurmond2011</strain>
    </source>
</reference>
<dbReference type="RefSeq" id="WP_208345465.1">
    <property type="nucleotide sequence ID" value="NZ_CAWQFN010000676.1"/>
</dbReference>
<dbReference type="GO" id="GO:1990275">
    <property type="term" value="F:preribosome binding"/>
    <property type="evidence" value="ECO:0007669"/>
    <property type="project" value="TreeGrafter"/>
</dbReference>
<protein>
    <submittedName>
        <fullName evidence="3">ATP-binding protein</fullName>
    </submittedName>
</protein>
<dbReference type="InterPro" id="IPR003959">
    <property type="entry name" value="ATPase_AAA_core"/>
</dbReference>
<dbReference type="SMART" id="SM00382">
    <property type="entry name" value="AAA"/>
    <property type="match status" value="1"/>
</dbReference>
<dbReference type="EMBL" id="JAALHA020000029">
    <property type="protein sequence ID" value="MDR9899981.1"/>
    <property type="molecule type" value="Genomic_DNA"/>
</dbReference>
<evidence type="ECO:0000259" key="2">
    <source>
        <dbReference type="SMART" id="SM00382"/>
    </source>
</evidence>
<dbReference type="InterPro" id="IPR003960">
    <property type="entry name" value="ATPase_AAA_CS"/>
</dbReference>